<dbReference type="EMBL" id="CM047582">
    <property type="protein sequence ID" value="KAI9914428.1"/>
    <property type="molecule type" value="Genomic_DNA"/>
</dbReference>
<accession>A0ACC0W8J7</accession>
<name>A0ACC0W8J7_9STRA</name>
<proteinExistence type="predicted"/>
<organism evidence="1 2">
    <name type="scientific">Peronosclerospora sorghi</name>
    <dbReference type="NCBI Taxonomy" id="230839"/>
    <lineage>
        <taxon>Eukaryota</taxon>
        <taxon>Sar</taxon>
        <taxon>Stramenopiles</taxon>
        <taxon>Oomycota</taxon>
        <taxon>Peronosporomycetes</taxon>
        <taxon>Peronosporales</taxon>
        <taxon>Peronosporaceae</taxon>
        <taxon>Peronosclerospora</taxon>
    </lineage>
</organism>
<dbReference type="Proteomes" id="UP001163321">
    <property type="component" value="Chromosome 3"/>
</dbReference>
<evidence type="ECO:0000313" key="2">
    <source>
        <dbReference type="Proteomes" id="UP001163321"/>
    </source>
</evidence>
<gene>
    <name evidence="1" type="ORF">PsorP6_007801</name>
</gene>
<sequence>MQPKFQASHPGFLHVTQLMDLSETSKERQFEPFSYEKEEEARFVAALLRYLVGIGYRADQMSIMTTYNAQKELLERLLIFDALEAAMKCQVSTVDRSKGQQNNFILLSTLRSGTSVGQLREMRRASTAFSLVSLMTLKQTQQLDLFVSKLVAIAGSYEVKKATKLALVPSERVEVICTKKNKAKKTTNADVGYISCRTQLEKVIPELSKK</sequence>
<keyword evidence="2" id="KW-1185">Reference proteome</keyword>
<reference evidence="1 2" key="1">
    <citation type="journal article" date="2022" name="bioRxiv">
        <title>The genome of the oomycete Peronosclerospora sorghi, a cosmopolitan pathogen of maize and sorghum, is inflated with dispersed pseudogenes.</title>
        <authorList>
            <person name="Fletcher K."/>
            <person name="Martin F."/>
            <person name="Isakeit T."/>
            <person name="Cavanaugh K."/>
            <person name="Magill C."/>
            <person name="Michelmore R."/>
        </authorList>
    </citation>
    <scope>NUCLEOTIDE SEQUENCE [LARGE SCALE GENOMIC DNA]</scope>
    <source>
        <strain evidence="1">P6</strain>
    </source>
</reference>
<evidence type="ECO:0000313" key="1">
    <source>
        <dbReference type="EMBL" id="KAI9914428.1"/>
    </source>
</evidence>
<comment type="caution">
    <text evidence="1">The sequence shown here is derived from an EMBL/GenBank/DDBJ whole genome shotgun (WGS) entry which is preliminary data.</text>
</comment>
<protein>
    <submittedName>
        <fullName evidence="1">Uncharacterized protein</fullName>
    </submittedName>
</protein>